<reference evidence="1" key="2">
    <citation type="journal article" date="2021" name="PeerJ">
        <title>Extensive microbial diversity within the chicken gut microbiome revealed by metagenomics and culture.</title>
        <authorList>
            <person name="Gilroy R."/>
            <person name="Ravi A."/>
            <person name="Getino M."/>
            <person name="Pursley I."/>
            <person name="Horton D.L."/>
            <person name="Alikhan N.F."/>
            <person name="Baker D."/>
            <person name="Gharbi K."/>
            <person name="Hall N."/>
            <person name="Watson M."/>
            <person name="Adriaenssens E.M."/>
            <person name="Foster-Nyarko E."/>
            <person name="Jarju S."/>
            <person name="Secka A."/>
            <person name="Antonio M."/>
            <person name="Oren A."/>
            <person name="Chaudhuri R.R."/>
            <person name="La Ragione R."/>
            <person name="Hildebrand F."/>
            <person name="Pallen M.J."/>
        </authorList>
    </citation>
    <scope>NUCLEOTIDE SEQUENCE</scope>
    <source>
        <strain evidence="1">6966</strain>
    </source>
</reference>
<dbReference type="Proteomes" id="UP000742098">
    <property type="component" value="Unassembled WGS sequence"/>
</dbReference>
<accession>A0A415QNN6</accession>
<dbReference type="EMBL" id="DYVS01000137">
    <property type="protein sequence ID" value="HJF70739.1"/>
    <property type="molecule type" value="Genomic_DNA"/>
</dbReference>
<comment type="caution">
    <text evidence="2">The sequence shown here is derived from an EMBL/GenBank/DDBJ whole genome shotgun (WGS) entry which is preliminary data.</text>
</comment>
<dbReference type="AlphaFoldDB" id="A0A415QNN6"/>
<evidence type="ECO:0000313" key="1">
    <source>
        <dbReference type="EMBL" id="HJF70739.1"/>
    </source>
</evidence>
<dbReference type="RefSeq" id="WP_118448831.1">
    <property type="nucleotide sequence ID" value="NZ_CABJDM010000003.1"/>
</dbReference>
<dbReference type="Proteomes" id="UP000286038">
    <property type="component" value="Unassembled WGS sequence"/>
</dbReference>
<proteinExistence type="predicted"/>
<evidence type="ECO:0000313" key="3">
    <source>
        <dbReference type="Proteomes" id="UP000286038"/>
    </source>
</evidence>
<reference evidence="2 3" key="1">
    <citation type="submission" date="2018-08" db="EMBL/GenBank/DDBJ databases">
        <title>A genome reference for cultivated species of the human gut microbiota.</title>
        <authorList>
            <person name="Zou Y."/>
            <person name="Xue W."/>
            <person name="Luo G."/>
        </authorList>
    </citation>
    <scope>NUCLEOTIDE SEQUENCE [LARGE SCALE GENOMIC DNA]</scope>
    <source>
        <strain evidence="2 3">AF34-33</strain>
    </source>
</reference>
<dbReference type="EMBL" id="QRPV01000003">
    <property type="protein sequence ID" value="RHM46034.1"/>
    <property type="molecule type" value="Genomic_DNA"/>
</dbReference>
<organism evidence="2 3">
    <name type="scientific">Butyricimonas virosa</name>
    <dbReference type="NCBI Taxonomy" id="544645"/>
    <lineage>
        <taxon>Bacteria</taxon>
        <taxon>Pseudomonadati</taxon>
        <taxon>Bacteroidota</taxon>
        <taxon>Bacteroidia</taxon>
        <taxon>Bacteroidales</taxon>
        <taxon>Odoribacteraceae</taxon>
        <taxon>Butyricimonas</taxon>
    </lineage>
</organism>
<reference evidence="1" key="3">
    <citation type="submission" date="2021-09" db="EMBL/GenBank/DDBJ databases">
        <authorList>
            <person name="Gilroy R."/>
        </authorList>
    </citation>
    <scope>NUCLEOTIDE SEQUENCE</scope>
    <source>
        <strain evidence="1">6966</strain>
    </source>
</reference>
<name>A0A415QNN6_9BACT</name>
<evidence type="ECO:0000313" key="2">
    <source>
        <dbReference type="EMBL" id="RHM46034.1"/>
    </source>
</evidence>
<gene>
    <name evidence="2" type="ORF">DWZ68_03480</name>
    <name evidence="1" type="ORF">K8V05_08295</name>
</gene>
<protein>
    <submittedName>
        <fullName evidence="2">Uncharacterized protein</fullName>
    </submittedName>
</protein>
<sequence>MMLRHDVIPGFVVGCLSVGGEWTCGVSDGVGKREYIKYFKGRLEFFRREVVCYSLNVISLPLVMD</sequence>